<evidence type="ECO:0000256" key="5">
    <source>
        <dbReference type="ARBA" id="ARBA00022475"/>
    </source>
</evidence>
<dbReference type="Pfam" id="PF11808">
    <property type="entry name" value="PhoR"/>
    <property type="match status" value="1"/>
</dbReference>
<evidence type="ECO:0000313" key="17">
    <source>
        <dbReference type="Proteomes" id="UP000029999"/>
    </source>
</evidence>
<keyword evidence="12" id="KW-1133">Transmembrane helix</keyword>
<dbReference type="CDD" id="cd00082">
    <property type="entry name" value="HisKA"/>
    <property type="match status" value="1"/>
</dbReference>
<evidence type="ECO:0000256" key="4">
    <source>
        <dbReference type="ARBA" id="ARBA00022448"/>
    </source>
</evidence>
<dbReference type="InterPro" id="IPR003594">
    <property type="entry name" value="HATPase_dom"/>
</dbReference>
<dbReference type="Pfam" id="PF00512">
    <property type="entry name" value="HisKA"/>
    <property type="match status" value="1"/>
</dbReference>
<evidence type="ECO:0000256" key="2">
    <source>
        <dbReference type="ARBA" id="ARBA00004236"/>
    </source>
</evidence>
<evidence type="ECO:0000313" key="16">
    <source>
        <dbReference type="EMBL" id="KGM07736.1"/>
    </source>
</evidence>
<keyword evidence="6" id="KW-0597">Phosphoprotein</keyword>
<evidence type="ECO:0000256" key="13">
    <source>
        <dbReference type="ARBA" id="ARBA00023012"/>
    </source>
</evidence>
<evidence type="ECO:0000256" key="8">
    <source>
        <dbReference type="ARBA" id="ARBA00022692"/>
    </source>
</evidence>
<keyword evidence="7 16" id="KW-0808">Transferase</keyword>
<dbReference type="SMART" id="SM00388">
    <property type="entry name" value="HisKA"/>
    <property type="match status" value="1"/>
</dbReference>
<dbReference type="GO" id="GO:0005524">
    <property type="term" value="F:ATP binding"/>
    <property type="evidence" value="ECO:0007669"/>
    <property type="project" value="UniProtKB-KW"/>
</dbReference>
<keyword evidence="9" id="KW-0547">Nucleotide-binding</keyword>
<dbReference type="SUPFAM" id="SSF47384">
    <property type="entry name" value="Homodimeric domain of signal transducing histidine kinase"/>
    <property type="match status" value="1"/>
</dbReference>
<keyword evidence="11" id="KW-0067">ATP-binding</keyword>
<reference evidence="16 17" key="1">
    <citation type="submission" date="2014-09" db="EMBL/GenBank/DDBJ databases">
        <authorList>
            <person name="Grob C."/>
            <person name="Taubert M."/>
            <person name="Howat A.M."/>
            <person name="Burns O.J."/>
            <person name="Dixon J.L."/>
            <person name="Chen Y."/>
            <person name="Murrell J.C."/>
        </authorList>
    </citation>
    <scope>NUCLEOTIDE SEQUENCE [LARGE SCALE GENOMIC DNA]</scope>
    <source>
        <strain evidence="16">L4</strain>
    </source>
</reference>
<dbReference type="GO" id="GO:0000155">
    <property type="term" value="F:phosphorelay sensor kinase activity"/>
    <property type="evidence" value="ECO:0007669"/>
    <property type="project" value="InterPro"/>
</dbReference>
<evidence type="ECO:0000256" key="6">
    <source>
        <dbReference type="ARBA" id="ARBA00022553"/>
    </source>
</evidence>
<dbReference type="SMART" id="SM00387">
    <property type="entry name" value="HATPase_c"/>
    <property type="match status" value="1"/>
</dbReference>
<dbReference type="Proteomes" id="UP000029999">
    <property type="component" value="Unassembled WGS sequence"/>
</dbReference>
<proteinExistence type="predicted"/>
<keyword evidence="5" id="KW-1003">Cell membrane</keyword>
<dbReference type="InterPro" id="IPR036097">
    <property type="entry name" value="HisK_dim/P_sf"/>
</dbReference>
<dbReference type="EMBL" id="JRQD01000001">
    <property type="protein sequence ID" value="KGM07736.1"/>
    <property type="molecule type" value="Genomic_DNA"/>
</dbReference>
<dbReference type="Pfam" id="PF02518">
    <property type="entry name" value="HATPase_c"/>
    <property type="match status" value="1"/>
</dbReference>
<dbReference type="EC" id="2.7.13.3" evidence="3"/>
<dbReference type="RefSeq" id="WP_036310971.1">
    <property type="nucleotide sequence ID" value="NZ_JRQD01000001.1"/>
</dbReference>
<organism evidence="16 17">
    <name type="scientific">Methylophaga thiooxydans</name>
    <dbReference type="NCBI Taxonomy" id="392484"/>
    <lineage>
        <taxon>Bacteria</taxon>
        <taxon>Pseudomonadati</taxon>
        <taxon>Pseudomonadota</taxon>
        <taxon>Gammaproteobacteria</taxon>
        <taxon>Thiotrichales</taxon>
        <taxon>Piscirickettsiaceae</taxon>
        <taxon>Methylophaga</taxon>
    </lineage>
</organism>
<evidence type="ECO:0000256" key="12">
    <source>
        <dbReference type="ARBA" id="ARBA00022989"/>
    </source>
</evidence>
<dbReference type="InterPro" id="IPR014310">
    <property type="entry name" value="Sig_transdc_His_kinase_PhoR"/>
</dbReference>
<keyword evidence="4" id="KW-0813">Transport</keyword>
<dbReference type="InterPro" id="IPR021766">
    <property type="entry name" value="PhoR_N"/>
</dbReference>
<dbReference type="AlphaFoldDB" id="A0A0A0BII3"/>
<dbReference type="PROSITE" id="PS50109">
    <property type="entry name" value="HIS_KIN"/>
    <property type="match status" value="1"/>
</dbReference>
<gene>
    <name evidence="16" type="primary">phoR</name>
    <name evidence="16" type="ORF">LP43_0152</name>
</gene>
<evidence type="ECO:0000256" key="3">
    <source>
        <dbReference type="ARBA" id="ARBA00012438"/>
    </source>
</evidence>
<dbReference type="Gene3D" id="1.10.287.130">
    <property type="match status" value="1"/>
</dbReference>
<dbReference type="GO" id="GO:0004721">
    <property type="term" value="F:phosphoprotein phosphatase activity"/>
    <property type="evidence" value="ECO:0007669"/>
    <property type="project" value="InterPro"/>
</dbReference>
<dbReference type="GO" id="GO:0016036">
    <property type="term" value="P:cellular response to phosphate starvation"/>
    <property type="evidence" value="ECO:0007669"/>
    <property type="project" value="TreeGrafter"/>
</dbReference>
<keyword evidence="13" id="KW-0902">Two-component regulatory system</keyword>
<dbReference type="GO" id="GO:0005886">
    <property type="term" value="C:plasma membrane"/>
    <property type="evidence" value="ECO:0007669"/>
    <property type="project" value="UniProtKB-SubCell"/>
</dbReference>
<dbReference type="PANTHER" id="PTHR45453:SF1">
    <property type="entry name" value="PHOSPHATE REGULON SENSOR PROTEIN PHOR"/>
    <property type="match status" value="1"/>
</dbReference>
<protein>
    <recommendedName>
        <fullName evidence="3">histidine kinase</fullName>
        <ecNumber evidence="3">2.7.13.3</ecNumber>
    </recommendedName>
</protein>
<evidence type="ECO:0000259" key="15">
    <source>
        <dbReference type="PROSITE" id="PS50109"/>
    </source>
</evidence>
<evidence type="ECO:0000256" key="9">
    <source>
        <dbReference type="ARBA" id="ARBA00022741"/>
    </source>
</evidence>
<keyword evidence="14" id="KW-0472">Membrane</keyword>
<dbReference type="SUPFAM" id="SSF55874">
    <property type="entry name" value="ATPase domain of HSP90 chaperone/DNA topoisomerase II/histidine kinase"/>
    <property type="match status" value="1"/>
</dbReference>
<name>A0A0A0BII3_9GAMM</name>
<dbReference type="FunFam" id="1.10.287.130:FF:000001">
    <property type="entry name" value="Two-component sensor histidine kinase"/>
    <property type="match status" value="1"/>
</dbReference>
<comment type="catalytic activity">
    <reaction evidence="1">
        <text>ATP + protein L-histidine = ADP + protein N-phospho-L-histidine.</text>
        <dbReference type="EC" id="2.7.13.3"/>
    </reaction>
</comment>
<comment type="subcellular location">
    <subcellularLocation>
        <location evidence="2">Cell membrane</location>
    </subcellularLocation>
</comment>
<dbReference type="STRING" id="392484.LP43_0152"/>
<feature type="domain" description="Histidine kinase" evidence="15">
    <location>
        <begin position="207"/>
        <end position="422"/>
    </location>
</feature>
<dbReference type="NCBIfam" id="TIGR02966">
    <property type="entry name" value="phoR_proteo"/>
    <property type="match status" value="1"/>
</dbReference>
<accession>A0A0A0BII3</accession>
<sequence length="429" mass="49078">MQWDHWRLLSLLSLAGFAGLLFGQMMTFLFLATLVYALWLQHNWYKLWYWLQKPKKRRSPSAEGVIDDVCRLIEQVRQQNSNRKKKLTGYLKRFQSATAALPDAIVVLGEFGEVDWANYSARELLGVHWPRDNNVRINNLIRDPAFQQLLEDPFRFGSITTVKSPLDEDMQLELKLVNYMGAGRLLIARDVTQTIKLQRMRRDFVANVSHELKTPLTVLRGYLEAFSADSDSEQWRAALPAMRQQSERMHIMIKDLLALSQLETGEKALRRVPADVATLLQSIIDDAHNVEHFRDHRFSLNVETDKWLICDIDEVRSAVSNLVFNAVKYTPAASQIDIFWRQEGENFCIAVEDNGDGIADHHLERLTERFYRVDKGRSSDAGGTGLGLAIVKHVLQRHGANLNITSEIGHGSCFSCCFPSRIVIENINV</sequence>
<dbReference type="InterPro" id="IPR004358">
    <property type="entry name" value="Sig_transdc_His_kin-like_C"/>
</dbReference>
<keyword evidence="10" id="KW-0418">Kinase</keyword>
<dbReference type="InterPro" id="IPR050351">
    <property type="entry name" value="BphY/WalK/GraS-like"/>
</dbReference>
<dbReference type="PANTHER" id="PTHR45453">
    <property type="entry name" value="PHOSPHATE REGULON SENSOR PROTEIN PHOR"/>
    <property type="match status" value="1"/>
</dbReference>
<evidence type="ECO:0000256" key="7">
    <source>
        <dbReference type="ARBA" id="ARBA00022679"/>
    </source>
</evidence>
<dbReference type="Gene3D" id="3.30.565.10">
    <property type="entry name" value="Histidine kinase-like ATPase, C-terminal domain"/>
    <property type="match status" value="1"/>
</dbReference>
<evidence type="ECO:0000256" key="1">
    <source>
        <dbReference type="ARBA" id="ARBA00000085"/>
    </source>
</evidence>
<keyword evidence="8" id="KW-0812">Transmembrane</keyword>
<dbReference type="FunFam" id="3.30.565.10:FF:000006">
    <property type="entry name" value="Sensor histidine kinase WalK"/>
    <property type="match status" value="1"/>
</dbReference>
<dbReference type="InterPro" id="IPR005467">
    <property type="entry name" value="His_kinase_dom"/>
</dbReference>
<dbReference type="InterPro" id="IPR003661">
    <property type="entry name" value="HisK_dim/P_dom"/>
</dbReference>
<evidence type="ECO:0000256" key="14">
    <source>
        <dbReference type="ARBA" id="ARBA00023136"/>
    </source>
</evidence>
<evidence type="ECO:0000256" key="11">
    <source>
        <dbReference type="ARBA" id="ARBA00022840"/>
    </source>
</evidence>
<dbReference type="PRINTS" id="PR00344">
    <property type="entry name" value="BCTRLSENSOR"/>
</dbReference>
<comment type="caution">
    <text evidence="16">The sequence shown here is derived from an EMBL/GenBank/DDBJ whole genome shotgun (WGS) entry which is preliminary data.</text>
</comment>
<evidence type="ECO:0000256" key="10">
    <source>
        <dbReference type="ARBA" id="ARBA00022777"/>
    </source>
</evidence>
<dbReference type="InterPro" id="IPR036890">
    <property type="entry name" value="HATPase_C_sf"/>
</dbReference>